<organism evidence="2 3">
    <name type="scientific">Neurospora hispaniola</name>
    <dbReference type="NCBI Taxonomy" id="588809"/>
    <lineage>
        <taxon>Eukaryota</taxon>
        <taxon>Fungi</taxon>
        <taxon>Dikarya</taxon>
        <taxon>Ascomycota</taxon>
        <taxon>Pezizomycotina</taxon>
        <taxon>Sordariomycetes</taxon>
        <taxon>Sordariomycetidae</taxon>
        <taxon>Sordariales</taxon>
        <taxon>Sordariaceae</taxon>
        <taxon>Neurospora</taxon>
    </lineage>
</organism>
<feature type="compositionally biased region" description="Polar residues" evidence="1">
    <location>
        <begin position="44"/>
        <end position="54"/>
    </location>
</feature>
<evidence type="ECO:0000313" key="2">
    <source>
        <dbReference type="EMBL" id="KAK3486869.1"/>
    </source>
</evidence>
<feature type="compositionally biased region" description="Low complexity" evidence="1">
    <location>
        <begin position="30"/>
        <end position="43"/>
    </location>
</feature>
<dbReference type="RefSeq" id="XP_062689426.1">
    <property type="nucleotide sequence ID" value="XM_062833961.1"/>
</dbReference>
<sequence length="94" mass="9911">MVATTSSSMESASQVNLPTAPAAAVISEQPKPNTMLPLPTTNTYTAQPPSNTLDVQDGNYDDNEQAAVGLRGGWMTIGKHFNCCGLNCGFSKTF</sequence>
<dbReference type="GeneID" id="87871583"/>
<reference evidence="2 3" key="1">
    <citation type="journal article" date="2023" name="Mol. Phylogenet. Evol.">
        <title>Genome-scale phylogeny and comparative genomics of the fungal order Sordariales.</title>
        <authorList>
            <person name="Hensen N."/>
            <person name="Bonometti L."/>
            <person name="Westerberg I."/>
            <person name="Brannstrom I.O."/>
            <person name="Guillou S."/>
            <person name="Cros-Aarteil S."/>
            <person name="Calhoun S."/>
            <person name="Haridas S."/>
            <person name="Kuo A."/>
            <person name="Mondo S."/>
            <person name="Pangilinan J."/>
            <person name="Riley R."/>
            <person name="LaButti K."/>
            <person name="Andreopoulos B."/>
            <person name="Lipzen A."/>
            <person name="Chen C."/>
            <person name="Yan M."/>
            <person name="Daum C."/>
            <person name="Ng V."/>
            <person name="Clum A."/>
            <person name="Steindorff A."/>
            <person name="Ohm R.A."/>
            <person name="Martin F."/>
            <person name="Silar P."/>
            <person name="Natvig D.O."/>
            <person name="Lalanne C."/>
            <person name="Gautier V."/>
            <person name="Ament-Velasquez S.L."/>
            <person name="Kruys A."/>
            <person name="Hutchinson M.I."/>
            <person name="Powell A.J."/>
            <person name="Barry K."/>
            <person name="Miller A.N."/>
            <person name="Grigoriev I.V."/>
            <person name="Debuchy R."/>
            <person name="Gladieux P."/>
            <person name="Hiltunen Thoren M."/>
            <person name="Johannesson H."/>
        </authorList>
    </citation>
    <scope>NUCLEOTIDE SEQUENCE [LARGE SCALE GENOMIC DNA]</scope>
    <source>
        <strain evidence="2 3">FGSC 10403</strain>
    </source>
</reference>
<proteinExistence type="predicted"/>
<dbReference type="EMBL" id="JAULSX010000008">
    <property type="protein sequence ID" value="KAK3486869.1"/>
    <property type="molecule type" value="Genomic_DNA"/>
</dbReference>
<keyword evidence="3" id="KW-1185">Reference proteome</keyword>
<dbReference type="Proteomes" id="UP001285908">
    <property type="component" value="Unassembled WGS sequence"/>
</dbReference>
<dbReference type="AlphaFoldDB" id="A0AAJ0I0X2"/>
<name>A0AAJ0I0X2_9PEZI</name>
<accession>A0AAJ0I0X2</accession>
<comment type="caution">
    <text evidence="2">The sequence shown here is derived from an EMBL/GenBank/DDBJ whole genome shotgun (WGS) entry which is preliminary data.</text>
</comment>
<feature type="region of interest" description="Disordered" evidence="1">
    <location>
        <begin position="29"/>
        <end position="60"/>
    </location>
</feature>
<gene>
    <name evidence="2" type="ORF">B0T23DRAFT_235739</name>
</gene>
<protein>
    <submittedName>
        <fullName evidence="2">Uncharacterized protein</fullName>
    </submittedName>
</protein>
<evidence type="ECO:0000313" key="3">
    <source>
        <dbReference type="Proteomes" id="UP001285908"/>
    </source>
</evidence>
<evidence type="ECO:0000256" key="1">
    <source>
        <dbReference type="SAM" id="MobiDB-lite"/>
    </source>
</evidence>